<dbReference type="PANTHER" id="PTHR34821:SF2">
    <property type="entry name" value="INNER MEMBRANE PROTEIN YDCZ"/>
    <property type="match status" value="1"/>
</dbReference>
<feature type="transmembrane region" description="Helical" evidence="1">
    <location>
        <begin position="120"/>
        <end position="142"/>
    </location>
</feature>
<evidence type="ECO:0000256" key="1">
    <source>
        <dbReference type="SAM" id="Phobius"/>
    </source>
</evidence>
<dbReference type="Pfam" id="PF04657">
    <property type="entry name" value="DMT_YdcZ"/>
    <property type="match status" value="1"/>
</dbReference>
<dbReference type="GO" id="GO:0005886">
    <property type="term" value="C:plasma membrane"/>
    <property type="evidence" value="ECO:0007669"/>
    <property type="project" value="TreeGrafter"/>
</dbReference>
<organism evidence="2 3">
    <name type="scientific">Pontibacillus halophilus JSM 076056 = DSM 19796</name>
    <dbReference type="NCBI Taxonomy" id="1385510"/>
    <lineage>
        <taxon>Bacteria</taxon>
        <taxon>Bacillati</taxon>
        <taxon>Bacillota</taxon>
        <taxon>Bacilli</taxon>
        <taxon>Bacillales</taxon>
        <taxon>Bacillaceae</taxon>
        <taxon>Pontibacillus</taxon>
    </lineage>
</organism>
<feature type="transmembrane region" description="Helical" evidence="1">
    <location>
        <begin position="73"/>
        <end position="100"/>
    </location>
</feature>
<name>A0A0A5GJ19_9BACI</name>
<keyword evidence="3" id="KW-1185">Reference proteome</keyword>
<evidence type="ECO:0000313" key="2">
    <source>
        <dbReference type="EMBL" id="KGX91140.1"/>
    </source>
</evidence>
<dbReference type="Proteomes" id="UP000030528">
    <property type="component" value="Unassembled WGS sequence"/>
</dbReference>
<feature type="transmembrane region" description="Helical" evidence="1">
    <location>
        <begin position="36"/>
        <end position="61"/>
    </location>
</feature>
<protein>
    <submittedName>
        <fullName evidence="2">Membrane protein</fullName>
    </submittedName>
</protein>
<dbReference type="EMBL" id="AVPE01000011">
    <property type="protein sequence ID" value="KGX91140.1"/>
    <property type="molecule type" value="Genomic_DNA"/>
</dbReference>
<keyword evidence="1" id="KW-1133">Transmembrane helix</keyword>
<accession>A0A0A5GJ19</accession>
<dbReference type="AlphaFoldDB" id="A0A0A5GJ19"/>
<gene>
    <name evidence="2" type="ORF">N781_05490</name>
</gene>
<reference evidence="2 3" key="1">
    <citation type="submission" date="2013-08" db="EMBL/GenBank/DDBJ databases">
        <authorList>
            <person name="Huang J."/>
            <person name="Wang G."/>
        </authorList>
    </citation>
    <scope>NUCLEOTIDE SEQUENCE [LARGE SCALE GENOMIC DNA]</scope>
    <source>
        <strain evidence="2 3">JSM 076056</strain>
    </source>
</reference>
<dbReference type="eggNOG" id="COG3238">
    <property type="taxonomic scope" value="Bacteria"/>
</dbReference>
<proteinExistence type="predicted"/>
<keyword evidence="1" id="KW-0812">Transmembrane</keyword>
<comment type="caution">
    <text evidence="2">The sequence shown here is derived from an EMBL/GenBank/DDBJ whole genome shotgun (WGS) entry which is preliminary data.</text>
</comment>
<dbReference type="InterPro" id="IPR006750">
    <property type="entry name" value="YdcZ"/>
</dbReference>
<sequence length="151" mass="16318">MGTFMIIFTLLGGVALSAQSSINGALSKRAGTFETAFLTFMTGAMFLTLIVLFFGEGNVLLVFEAPKWQLTSAILGVSFMFLTVLSVPKIGVAATNLTAISGQLLASMVIDHMGWFGNKVVLFDAERIIGIVLMFIALYLLFKGDKKTIQH</sequence>
<evidence type="ECO:0000313" key="3">
    <source>
        <dbReference type="Proteomes" id="UP000030528"/>
    </source>
</evidence>
<dbReference type="OrthoDB" id="7864805at2"/>
<dbReference type="PANTHER" id="PTHR34821">
    <property type="entry name" value="INNER MEMBRANE PROTEIN YDCZ"/>
    <property type="match status" value="1"/>
</dbReference>
<dbReference type="STRING" id="1385510.GCA_000425205_02560"/>
<dbReference type="RefSeq" id="WP_026800890.1">
    <property type="nucleotide sequence ID" value="NZ_AULI01000011.1"/>
</dbReference>
<keyword evidence="1" id="KW-0472">Membrane</keyword>